<evidence type="ECO:0008006" key="4">
    <source>
        <dbReference type="Google" id="ProtNLM"/>
    </source>
</evidence>
<proteinExistence type="predicted"/>
<evidence type="ECO:0000313" key="2">
    <source>
        <dbReference type="EMBL" id="USR79391.1"/>
    </source>
</evidence>
<evidence type="ECO:0000313" key="3">
    <source>
        <dbReference type="Proteomes" id="UP001056109"/>
    </source>
</evidence>
<dbReference type="RefSeq" id="WP_252673262.1">
    <property type="nucleotide sequence ID" value="NZ_CP099547.1"/>
</dbReference>
<dbReference type="Proteomes" id="UP001056109">
    <property type="component" value="Chromosome"/>
</dbReference>
<feature type="transmembrane region" description="Helical" evidence="1">
    <location>
        <begin position="12"/>
        <end position="35"/>
    </location>
</feature>
<keyword evidence="1" id="KW-0472">Membrane</keyword>
<reference evidence="2" key="1">
    <citation type="submission" date="2022-06" db="EMBL/GenBank/DDBJ databases">
        <title>Complete Genome Sequence of Arcanobacterium pinnipediorum strain DSM 28752 isolated from a harbour seal.</title>
        <authorList>
            <person name="Borowiak M."/>
            <person name="Kreitlow A."/>
            <person name="Alssahen M."/>
            <person name="Malorny B."/>
            <person name="Laemmler C."/>
            <person name="Prenger-Berninghoff E."/>
            <person name="Siebert U."/>
            <person name="Ploetz M."/>
            <person name="Abdulmawjood A."/>
        </authorList>
    </citation>
    <scope>NUCLEOTIDE SEQUENCE</scope>
    <source>
        <strain evidence="2">DSM 28752</strain>
    </source>
</reference>
<keyword evidence="3" id="KW-1185">Reference proteome</keyword>
<accession>A0ABY5AI32</accession>
<evidence type="ECO:0000256" key="1">
    <source>
        <dbReference type="SAM" id="Phobius"/>
    </source>
</evidence>
<dbReference type="EMBL" id="CP099547">
    <property type="protein sequence ID" value="USR79391.1"/>
    <property type="molecule type" value="Genomic_DNA"/>
</dbReference>
<keyword evidence="1" id="KW-1133">Transmembrane helix</keyword>
<name>A0ABY5AI32_9ACTO</name>
<gene>
    <name evidence="2" type="ORF">NG665_08485</name>
</gene>
<organism evidence="2 3">
    <name type="scientific">Arcanobacterium pinnipediorum</name>
    <dbReference type="NCBI Taxonomy" id="1503041"/>
    <lineage>
        <taxon>Bacteria</taxon>
        <taxon>Bacillati</taxon>
        <taxon>Actinomycetota</taxon>
        <taxon>Actinomycetes</taxon>
        <taxon>Actinomycetales</taxon>
        <taxon>Actinomycetaceae</taxon>
        <taxon>Arcanobacterium</taxon>
    </lineage>
</organism>
<protein>
    <recommendedName>
        <fullName evidence="4">DUF4825 domain-containing protein</fullName>
    </recommendedName>
</protein>
<keyword evidence="1" id="KW-0812">Transmembrane</keyword>
<sequence>MTSMKVGISQFRTIITVFIVVILVSVNFLVVYYIARENKADIEFPSDPDITYRTHNIADSHMFVSNFVGDQENTQNILKTLPLNSDITAIDILDSGINITVHNVHLDDESTQRDILYSAAVIMTMIKDATYVSYQNGTKIIEVTRTDVESFVPEQTLSSYDQQAWNRVRRSIPEAVSSIIEVRNTTTKFKEG</sequence>